<dbReference type="InterPro" id="IPR014710">
    <property type="entry name" value="RmlC-like_jellyroll"/>
</dbReference>
<reference evidence="1 2" key="1">
    <citation type="submission" date="2020-05" db="EMBL/GenBank/DDBJ databases">
        <title>Mucilaginibacter mali sp. nov.</title>
        <authorList>
            <person name="Kim H.S."/>
            <person name="Lee K.C."/>
            <person name="Suh M.K."/>
            <person name="Kim J.-S."/>
            <person name="Han K.-I."/>
            <person name="Eom M.K."/>
            <person name="Shin Y.K."/>
            <person name="Lee J.-S."/>
        </authorList>
    </citation>
    <scope>NUCLEOTIDE SEQUENCE [LARGE SCALE GENOMIC DNA]</scope>
    <source>
        <strain evidence="1 2">G2-14</strain>
    </source>
</reference>
<dbReference type="InterPro" id="IPR011051">
    <property type="entry name" value="RmlC_Cupin_sf"/>
</dbReference>
<evidence type="ECO:0008006" key="3">
    <source>
        <dbReference type="Google" id="ProtNLM"/>
    </source>
</evidence>
<proteinExistence type="predicted"/>
<dbReference type="EMBL" id="CP054139">
    <property type="protein sequence ID" value="QKJ28212.1"/>
    <property type="molecule type" value="Genomic_DNA"/>
</dbReference>
<organism evidence="1 2">
    <name type="scientific">Mucilaginibacter mali</name>
    <dbReference type="NCBI Taxonomy" id="2740462"/>
    <lineage>
        <taxon>Bacteria</taxon>
        <taxon>Pseudomonadati</taxon>
        <taxon>Bacteroidota</taxon>
        <taxon>Sphingobacteriia</taxon>
        <taxon>Sphingobacteriales</taxon>
        <taxon>Sphingobacteriaceae</taxon>
        <taxon>Mucilaginibacter</taxon>
    </lineage>
</organism>
<evidence type="ECO:0000313" key="1">
    <source>
        <dbReference type="EMBL" id="QKJ28212.1"/>
    </source>
</evidence>
<gene>
    <name evidence="1" type="ORF">HQ865_00025</name>
</gene>
<dbReference type="KEGG" id="mmab:HQ865_00025"/>
<dbReference type="Proteomes" id="UP000505355">
    <property type="component" value="Chromosome"/>
</dbReference>
<dbReference type="Gene3D" id="2.60.120.10">
    <property type="entry name" value="Jelly Rolls"/>
    <property type="match status" value="1"/>
</dbReference>
<dbReference type="RefSeq" id="WP_173412914.1">
    <property type="nucleotide sequence ID" value="NZ_CP054139.1"/>
</dbReference>
<dbReference type="SUPFAM" id="SSF51182">
    <property type="entry name" value="RmlC-like cupins"/>
    <property type="match status" value="1"/>
</dbReference>
<accession>A0A7D4QCH9</accession>
<dbReference type="AlphaFoldDB" id="A0A7D4QCH9"/>
<keyword evidence="2" id="KW-1185">Reference proteome</keyword>
<evidence type="ECO:0000313" key="2">
    <source>
        <dbReference type="Proteomes" id="UP000505355"/>
    </source>
</evidence>
<sequence>MIIQDVVTALENAAGPIVKVLVKGAAGKVLALGLKKGMVLKEHQTGVNTRLVVIDGQINYFSAQGTVTMNKFDELDIPVNEPHSVVALKDSICFLIQV</sequence>
<name>A0A7D4QCH9_9SPHI</name>
<protein>
    <recommendedName>
        <fullName evidence="3">Quercetin dioxygenase-like cupin family protein</fullName>
    </recommendedName>
</protein>